<evidence type="ECO:0000256" key="8">
    <source>
        <dbReference type="ARBA" id="ARBA00023125"/>
    </source>
</evidence>
<dbReference type="Gene3D" id="3.90.320.10">
    <property type="match status" value="1"/>
</dbReference>
<feature type="domain" description="UvrD-like helicase C-terminal" evidence="17">
    <location>
        <begin position="455"/>
        <end position="738"/>
    </location>
</feature>
<comment type="catalytic activity">
    <reaction evidence="11">
        <text>Couples ATP hydrolysis with the unwinding of duplex DNA by translocating in the 3'-5' direction.</text>
        <dbReference type="EC" id="5.6.2.4"/>
    </reaction>
</comment>
<evidence type="ECO:0000256" key="13">
    <source>
        <dbReference type="ARBA" id="ARBA00034923"/>
    </source>
</evidence>
<name>A0A2U3QFR3_9BACT</name>
<dbReference type="InterPro" id="IPR027417">
    <property type="entry name" value="P-loop_NTPase"/>
</dbReference>
<keyword evidence="19" id="KW-1185">Reference proteome</keyword>
<proteinExistence type="predicted"/>
<keyword evidence="8" id="KW-0238">DNA-binding</keyword>
<keyword evidence="7 15" id="KW-0067">ATP-binding</keyword>
<keyword evidence="4 15" id="KW-0378">Hydrolase</keyword>
<dbReference type="InterPro" id="IPR014017">
    <property type="entry name" value="DNA_helicase_UvrD-like_C"/>
</dbReference>
<dbReference type="PANTHER" id="PTHR11070:SF2">
    <property type="entry name" value="ATP-DEPENDENT DNA HELICASE SRS2"/>
    <property type="match status" value="1"/>
</dbReference>
<evidence type="ECO:0000256" key="9">
    <source>
        <dbReference type="ARBA" id="ARBA00023204"/>
    </source>
</evidence>
<organism evidence="18 19">
    <name type="scientific">Candidatus Sulfobium mesophilum</name>
    <dbReference type="NCBI Taxonomy" id="2016548"/>
    <lineage>
        <taxon>Bacteria</taxon>
        <taxon>Pseudomonadati</taxon>
        <taxon>Nitrospirota</taxon>
        <taxon>Nitrospiria</taxon>
        <taxon>Nitrospirales</taxon>
        <taxon>Nitrospiraceae</taxon>
        <taxon>Candidatus Sulfobium</taxon>
    </lineage>
</organism>
<dbReference type="InterPro" id="IPR000212">
    <property type="entry name" value="DNA_helicase_UvrD/REP"/>
</dbReference>
<evidence type="ECO:0000256" key="1">
    <source>
        <dbReference type="ARBA" id="ARBA00022722"/>
    </source>
</evidence>
<dbReference type="Pfam" id="PF12705">
    <property type="entry name" value="PDDEXK_1"/>
    <property type="match status" value="1"/>
</dbReference>
<feature type="binding site" evidence="15">
    <location>
        <begin position="21"/>
        <end position="28"/>
    </location>
    <ligand>
        <name>ATP</name>
        <dbReference type="ChEBI" id="CHEBI:30616"/>
    </ligand>
</feature>
<dbReference type="InterPro" id="IPR038726">
    <property type="entry name" value="PDDEXK_AddAB-type"/>
</dbReference>
<evidence type="ECO:0000259" key="17">
    <source>
        <dbReference type="PROSITE" id="PS51217"/>
    </source>
</evidence>
<dbReference type="GO" id="GO:0005524">
    <property type="term" value="F:ATP binding"/>
    <property type="evidence" value="ECO:0007669"/>
    <property type="project" value="UniProtKB-UniRule"/>
</dbReference>
<keyword evidence="2 15" id="KW-0547">Nucleotide-binding</keyword>
<keyword evidence="10" id="KW-0413">Isomerase</keyword>
<protein>
    <recommendedName>
        <fullName evidence="12">DNA 3'-5' helicase</fullName>
        <ecNumber evidence="12">5.6.2.4</ecNumber>
    </recommendedName>
    <alternativeName>
        <fullName evidence="13">DNA 3'-5' helicase II</fullName>
    </alternativeName>
</protein>
<dbReference type="PROSITE" id="PS51198">
    <property type="entry name" value="UVRD_HELICASE_ATP_BIND"/>
    <property type="match status" value="1"/>
</dbReference>
<evidence type="ECO:0000256" key="5">
    <source>
        <dbReference type="ARBA" id="ARBA00022806"/>
    </source>
</evidence>
<dbReference type="AlphaFoldDB" id="A0A2U3QFR3"/>
<dbReference type="InterPro" id="IPR011604">
    <property type="entry name" value="PDDEXK-like_dom_sf"/>
</dbReference>
<dbReference type="GO" id="GO:0043138">
    <property type="term" value="F:3'-5' DNA helicase activity"/>
    <property type="evidence" value="ECO:0007669"/>
    <property type="project" value="UniProtKB-EC"/>
</dbReference>
<keyword evidence="1" id="KW-0540">Nuclease</keyword>
<dbReference type="EMBL" id="OUUY01000064">
    <property type="protein sequence ID" value="SPQ00266.1"/>
    <property type="molecule type" value="Genomic_DNA"/>
</dbReference>
<evidence type="ECO:0000256" key="14">
    <source>
        <dbReference type="ARBA" id="ARBA00048988"/>
    </source>
</evidence>
<evidence type="ECO:0000256" key="4">
    <source>
        <dbReference type="ARBA" id="ARBA00022801"/>
    </source>
</evidence>
<accession>A0A2U3QFR3</accession>
<dbReference type="GO" id="GO:0033202">
    <property type="term" value="C:DNA helicase complex"/>
    <property type="evidence" value="ECO:0007669"/>
    <property type="project" value="TreeGrafter"/>
</dbReference>
<dbReference type="PROSITE" id="PS51217">
    <property type="entry name" value="UVRD_HELICASE_CTER"/>
    <property type="match status" value="1"/>
</dbReference>
<dbReference type="GO" id="GO:0003677">
    <property type="term" value="F:DNA binding"/>
    <property type="evidence" value="ECO:0007669"/>
    <property type="project" value="UniProtKB-KW"/>
</dbReference>
<dbReference type="Pfam" id="PF13361">
    <property type="entry name" value="UvrD_C"/>
    <property type="match status" value="2"/>
</dbReference>
<dbReference type="Proteomes" id="UP000245125">
    <property type="component" value="Unassembled WGS sequence"/>
</dbReference>
<evidence type="ECO:0000259" key="16">
    <source>
        <dbReference type="PROSITE" id="PS51198"/>
    </source>
</evidence>
<evidence type="ECO:0000256" key="6">
    <source>
        <dbReference type="ARBA" id="ARBA00022839"/>
    </source>
</evidence>
<gene>
    <name evidence="18" type="ORF">NBG4_20072</name>
</gene>
<evidence type="ECO:0000256" key="7">
    <source>
        <dbReference type="ARBA" id="ARBA00022840"/>
    </source>
</evidence>
<evidence type="ECO:0000256" key="10">
    <source>
        <dbReference type="ARBA" id="ARBA00023235"/>
    </source>
</evidence>
<dbReference type="EC" id="5.6.2.4" evidence="12"/>
<keyword evidence="6" id="KW-0269">Exonuclease</keyword>
<evidence type="ECO:0000256" key="2">
    <source>
        <dbReference type="ARBA" id="ARBA00022741"/>
    </source>
</evidence>
<dbReference type="PANTHER" id="PTHR11070">
    <property type="entry name" value="UVRD / RECB / PCRA DNA HELICASE FAMILY MEMBER"/>
    <property type="match status" value="1"/>
</dbReference>
<evidence type="ECO:0000313" key="18">
    <source>
        <dbReference type="EMBL" id="SPQ00266.1"/>
    </source>
</evidence>
<keyword evidence="9" id="KW-0234">DNA repair</keyword>
<dbReference type="OrthoDB" id="9810135at2"/>
<keyword evidence="3" id="KW-0227">DNA damage</keyword>
<evidence type="ECO:0000256" key="3">
    <source>
        <dbReference type="ARBA" id="ARBA00022763"/>
    </source>
</evidence>
<feature type="domain" description="UvrD-like helicase ATP-binding" evidence="16">
    <location>
        <begin position="1"/>
        <end position="454"/>
    </location>
</feature>
<dbReference type="SUPFAM" id="SSF52540">
    <property type="entry name" value="P-loop containing nucleoside triphosphate hydrolases"/>
    <property type="match status" value="1"/>
</dbReference>
<sequence length="1030" mass="118003">MGEILQKDREIYFPHFTVIKASAGSGKTRTLTKRFVQFILSEEIRYNRLRNVLAITFSNNASREMKERILLWLKLIYFRSPADLSELSKILSISEEKIIDKAGRLIDEILDNYSDFQVKTIDSFMATVFKTAAIDFGYNPDFEVLMTTDSLMEYSFELFMRNVREGTPEAAFLGDIIDFLLEQKRVGESYLWDPSNALLEEIKKIYRKLASGGKKPRVEDYSTGISKMKEQISACVEKIEKEIERSGLKRHGNSSYKTILPLVRGKSFADLIDKKFANPPVSRFQKGNSRDEAAYERILSLWRDTEKLVDQFTVMFVRSRCMPYIEAFESLSETVETVKRQQGKVFIEDINLLLAGYLDTAVVPDVYFRIGETIFHFLIDEFQDTSPVQWRNLLPLIENSLSQGGSLLSVGDTKQAIYGFRDADYAIMKGLETNNPFPSAEHMVRELSTNYRSRKRILEFNERVFKDNLARNEQYGEAGKRSGLTEYVQNPKEGEDDEGYAEIVLLERNDDEPPERGKVQELIGELVNRGYNFSDIAVLTQTNEDAVNVTTWLNEKNIDFISYSSLDVRRRQITGEIVALMNFLDSPTDDLSFGTFILGNVFTKAIAREYPDIDIRRLREFCFLHQSNPPLYKAFQGTFGHLWARYFERLFKAAGFLPVYDLLTEVLALFRVFENLPDEEAALVKILEVVKEFEGGGFNSIKGFLSTALDGEDGKEWEMAVPAKTDAIKVMTIHKAKGLGFPVVIVLLYEVANRGLDYIVEDNGDKLCLLKLSKRAAARDEALQKLYDQERMKEMVNRLNSLYVGFTRPERELYVVGVESRDAAFPFVLLPGDEFTPSAHVSKMTEGRPAGSFTFASLSLLHRHRQLTFSAGSEVSMKIEEKRRGNFIHKVLSYINYINEGIDTNINEGVKRAREATGADYSDEEIEARIKRVLDNPEMGRYFREAYGREIRKEQEYSDGDGRLFRMDRVVIDPDGVTVIDYKTGSEKEVLEKYKSQIRNYMKILAEVYSGKTVRGVIAFVDLGEVEKIQ</sequence>
<dbReference type="Gene3D" id="3.40.50.300">
    <property type="entry name" value="P-loop containing nucleotide triphosphate hydrolases"/>
    <property type="match status" value="3"/>
</dbReference>
<evidence type="ECO:0000256" key="15">
    <source>
        <dbReference type="PROSITE-ProRule" id="PRU00560"/>
    </source>
</evidence>
<dbReference type="GO" id="GO:0000725">
    <property type="term" value="P:recombinational repair"/>
    <property type="evidence" value="ECO:0007669"/>
    <property type="project" value="TreeGrafter"/>
</dbReference>
<dbReference type="Pfam" id="PF00580">
    <property type="entry name" value="UvrD-helicase"/>
    <property type="match status" value="1"/>
</dbReference>
<dbReference type="GO" id="GO:0004527">
    <property type="term" value="F:exonuclease activity"/>
    <property type="evidence" value="ECO:0007669"/>
    <property type="project" value="UniProtKB-KW"/>
</dbReference>
<keyword evidence="5 15" id="KW-0347">Helicase</keyword>
<dbReference type="Gene3D" id="1.10.3170.10">
    <property type="entry name" value="Recbcd, chain B, domain 2"/>
    <property type="match status" value="1"/>
</dbReference>
<dbReference type="GO" id="GO:0005829">
    <property type="term" value="C:cytosol"/>
    <property type="evidence" value="ECO:0007669"/>
    <property type="project" value="TreeGrafter"/>
</dbReference>
<dbReference type="InterPro" id="IPR014016">
    <property type="entry name" value="UvrD-like_ATP-bd"/>
</dbReference>
<evidence type="ECO:0000313" key="19">
    <source>
        <dbReference type="Proteomes" id="UP000245125"/>
    </source>
</evidence>
<reference evidence="19" key="1">
    <citation type="submission" date="2018-03" db="EMBL/GenBank/DDBJ databases">
        <authorList>
            <person name="Zecchin S."/>
        </authorList>
    </citation>
    <scope>NUCLEOTIDE SEQUENCE [LARGE SCALE GENOMIC DNA]</scope>
</reference>
<evidence type="ECO:0000256" key="12">
    <source>
        <dbReference type="ARBA" id="ARBA00034808"/>
    </source>
</evidence>
<comment type="catalytic activity">
    <reaction evidence="14">
        <text>ATP + H2O = ADP + phosphate + H(+)</text>
        <dbReference type="Rhea" id="RHEA:13065"/>
        <dbReference type="ChEBI" id="CHEBI:15377"/>
        <dbReference type="ChEBI" id="CHEBI:15378"/>
        <dbReference type="ChEBI" id="CHEBI:30616"/>
        <dbReference type="ChEBI" id="CHEBI:43474"/>
        <dbReference type="ChEBI" id="CHEBI:456216"/>
        <dbReference type="EC" id="5.6.2.4"/>
    </reaction>
</comment>
<evidence type="ECO:0000256" key="11">
    <source>
        <dbReference type="ARBA" id="ARBA00034617"/>
    </source>
</evidence>